<proteinExistence type="predicted"/>
<reference evidence="1" key="1">
    <citation type="submission" date="2021-06" db="EMBL/GenBank/DDBJ databases">
        <authorList>
            <person name="Kallberg Y."/>
            <person name="Tangrot J."/>
            <person name="Rosling A."/>
        </authorList>
    </citation>
    <scope>NUCLEOTIDE SEQUENCE</scope>
    <source>
        <strain evidence="1">AZ414A</strain>
    </source>
</reference>
<evidence type="ECO:0000313" key="2">
    <source>
        <dbReference type="Proteomes" id="UP000789706"/>
    </source>
</evidence>
<comment type="caution">
    <text evidence="1">The sequence shown here is derived from an EMBL/GenBank/DDBJ whole genome shotgun (WGS) entry which is preliminary data.</text>
</comment>
<organism evidence="1 2">
    <name type="scientific">Diversispora eburnea</name>
    <dbReference type="NCBI Taxonomy" id="1213867"/>
    <lineage>
        <taxon>Eukaryota</taxon>
        <taxon>Fungi</taxon>
        <taxon>Fungi incertae sedis</taxon>
        <taxon>Mucoromycota</taxon>
        <taxon>Glomeromycotina</taxon>
        <taxon>Glomeromycetes</taxon>
        <taxon>Diversisporales</taxon>
        <taxon>Diversisporaceae</taxon>
        <taxon>Diversispora</taxon>
    </lineage>
</organism>
<gene>
    <name evidence="1" type="ORF">DEBURN_LOCUS8194</name>
</gene>
<keyword evidence="2" id="KW-1185">Reference proteome</keyword>
<dbReference type="OrthoDB" id="2631350at2759"/>
<sequence>MATKIPTEILIKILNNVKSTSTQDLYSSLLVNRIWCKVTNTYTLGIIFGSRILDKYGKESIICTFLDCFEFLGSPWIGDYNDLIGSILDLPGAPKVFEKLKSITLCDDVTLFRPLFESLTLICNNISIMNLTIVSDSDVILLAKLIGVQKRLMIIKIVIHCSGLSSVKKKH</sequence>
<dbReference type="EMBL" id="CAJVPK010001141">
    <property type="protein sequence ID" value="CAG8573292.1"/>
    <property type="molecule type" value="Genomic_DNA"/>
</dbReference>
<accession>A0A9N9BML3</accession>
<name>A0A9N9BML3_9GLOM</name>
<evidence type="ECO:0000313" key="1">
    <source>
        <dbReference type="EMBL" id="CAG8573292.1"/>
    </source>
</evidence>
<protein>
    <submittedName>
        <fullName evidence="1">11437_t:CDS:1</fullName>
    </submittedName>
</protein>
<dbReference type="Proteomes" id="UP000789706">
    <property type="component" value="Unassembled WGS sequence"/>
</dbReference>
<dbReference type="AlphaFoldDB" id="A0A9N9BML3"/>